<gene>
    <name evidence="8" type="ORF">JAV76_14480</name>
</gene>
<feature type="region of interest" description="Disordered" evidence="5">
    <location>
        <begin position="269"/>
        <end position="378"/>
    </location>
</feature>
<feature type="domain" description="NlpC/P60" evidence="7">
    <location>
        <begin position="372"/>
        <end position="494"/>
    </location>
</feature>
<protein>
    <submittedName>
        <fullName evidence="8">C40 family peptidase</fullName>
    </submittedName>
</protein>
<feature type="signal peptide" evidence="6">
    <location>
        <begin position="1"/>
        <end position="31"/>
    </location>
</feature>
<sequence>MAPTRRPHRWRTATAVALAATVLAGTIPTAAADPAPSDDDVETAHQAVVDAAASVAAMDVRLAELAAAQDVAYAALETAAEAYNQAVVDHDAAVLAADDATERSTTANERAEESRTLLVGLARDSSRSGSGLDRIGMYLTADGLEDAVSASDAMALVGTKADKAVQQYQADSTVAETLQGLADQAVADQADAKAAADAALQAAADAQADADQAVAHADAERAVLLGQLAEARSTSVAVEAARQDALAAERAARDEAAARDRIEAQVPAHPAAGTAPSPGASPAAGAAPTSPTAPAPTVPAPTRPAPAAPAPARPAVTPAPPAVAPAPARPAPAEPAAAPAAPAPPAPAPAAPPAPTVPVGGGLGSGSSRGSAGQGQAAVDWARSQVGVPYGWGGTGPGSYDCSGLTSKAWAAAGLSINRTSRDQYRQAQKISLSSMRPGDLVFWANNTNDPSTITHVAMYAGNGQIVEASRPGVPVRVTAMRWDSRLMPFAGRP</sequence>
<dbReference type="Proteomes" id="UP000602087">
    <property type="component" value="Unassembled WGS sequence"/>
</dbReference>
<dbReference type="Gene3D" id="3.90.1720.10">
    <property type="entry name" value="endopeptidase domain like (from Nostoc punctiforme)"/>
    <property type="match status" value="1"/>
</dbReference>
<dbReference type="GO" id="GO:0006508">
    <property type="term" value="P:proteolysis"/>
    <property type="evidence" value="ECO:0007669"/>
    <property type="project" value="UniProtKB-KW"/>
</dbReference>
<keyword evidence="2" id="KW-0645">Protease</keyword>
<dbReference type="GO" id="GO:0008234">
    <property type="term" value="F:cysteine-type peptidase activity"/>
    <property type="evidence" value="ECO:0007669"/>
    <property type="project" value="UniProtKB-KW"/>
</dbReference>
<keyword evidence="4" id="KW-0788">Thiol protease</keyword>
<feature type="compositionally biased region" description="Low complexity" evidence="5">
    <location>
        <begin position="368"/>
        <end position="378"/>
    </location>
</feature>
<proteinExistence type="inferred from homology"/>
<dbReference type="SUPFAM" id="SSF54001">
    <property type="entry name" value="Cysteine proteinases"/>
    <property type="match status" value="1"/>
</dbReference>
<dbReference type="InterPro" id="IPR051794">
    <property type="entry name" value="PG_Endopeptidase_C40"/>
</dbReference>
<evidence type="ECO:0000259" key="7">
    <source>
        <dbReference type="PROSITE" id="PS51935"/>
    </source>
</evidence>
<feature type="chain" id="PRO_5038820948" evidence="6">
    <location>
        <begin position="32"/>
        <end position="494"/>
    </location>
</feature>
<accession>A0A934M871</accession>
<dbReference type="InterPro" id="IPR038765">
    <property type="entry name" value="Papain-like_cys_pep_sf"/>
</dbReference>
<evidence type="ECO:0000256" key="1">
    <source>
        <dbReference type="ARBA" id="ARBA00007074"/>
    </source>
</evidence>
<keyword evidence="3" id="KW-0378">Hydrolase</keyword>
<dbReference type="PROSITE" id="PS51935">
    <property type="entry name" value="NLPC_P60"/>
    <property type="match status" value="1"/>
</dbReference>
<comment type="similarity">
    <text evidence="1">Belongs to the peptidase C40 family.</text>
</comment>
<evidence type="ECO:0000256" key="4">
    <source>
        <dbReference type="ARBA" id="ARBA00022807"/>
    </source>
</evidence>
<reference evidence="8" key="1">
    <citation type="submission" date="2020-12" db="EMBL/GenBank/DDBJ databases">
        <title>Sanguibacter suaedae sp. nov., isolated from Suaeda aralocaspica.</title>
        <authorList>
            <person name="Ma Q."/>
        </authorList>
    </citation>
    <scope>NUCLEOTIDE SEQUENCE</scope>
    <source>
        <strain evidence="8">YZGR15</strain>
    </source>
</reference>
<dbReference type="InterPro" id="IPR000064">
    <property type="entry name" value="NLP_P60_dom"/>
</dbReference>
<evidence type="ECO:0000313" key="8">
    <source>
        <dbReference type="EMBL" id="MBI9116217.1"/>
    </source>
</evidence>
<feature type="compositionally biased region" description="Pro residues" evidence="5">
    <location>
        <begin position="341"/>
        <end position="356"/>
    </location>
</feature>
<dbReference type="RefSeq" id="WP_198734786.1">
    <property type="nucleotide sequence ID" value="NZ_JAEINH010000020.1"/>
</dbReference>
<feature type="compositionally biased region" description="Pro residues" evidence="5">
    <location>
        <begin position="291"/>
        <end position="333"/>
    </location>
</feature>
<evidence type="ECO:0000256" key="6">
    <source>
        <dbReference type="SAM" id="SignalP"/>
    </source>
</evidence>
<keyword evidence="6" id="KW-0732">Signal</keyword>
<evidence type="ECO:0000256" key="3">
    <source>
        <dbReference type="ARBA" id="ARBA00022801"/>
    </source>
</evidence>
<comment type="caution">
    <text evidence="8">The sequence shown here is derived from an EMBL/GenBank/DDBJ whole genome shotgun (WGS) entry which is preliminary data.</text>
</comment>
<evidence type="ECO:0000256" key="2">
    <source>
        <dbReference type="ARBA" id="ARBA00022670"/>
    </source>
</evidence>
<keyword evidence="9" id="KW-1185">Reference proteome</keyword>
<feature type="compositionally biased region" description="Low complexity" evidence="5">
    <location>
        <begin position="269"/>
        <end position="290"/>
    </location>
</feature>
<dbReference type="Pfam" id="PF00877">
    <property type="entry name" value="NLPC_P60"/>
    <property type="match status" value="1"/>
</dbReference>
<dbReference type="AlphaFoldDB" id="A0A934M871"/>
<evidence type="ECO:0000313" key="9">
    <source>
        <dbReference type="Proteomes" id="UP000602087"/>
    </source>
</evidence>
<dbReference type="EMBL" id="JAEINH010000020">
    <property type="protein sequence ID" value="MBI9116217.1"/>
    <property type="molecule type" value="Genomic_DNA"/>
</dbReference>
<dbReference type="PANTHER" id="PTHR47359">
    <property type="entry name" value="PEPTIDOGLYCAN DL-ENDOPEPTIDASE CWLO"/>
    <property type="match status" value="1"/>
</dbReference>
<evidence type="ECO:0000256" key="5">
    <source>
        <dbReference type="SAM" id="MobiDB-lite"/>
    </source>
</evidence>
<dbReference type="PANTHER" id="PTHR47359:SF3">
    <property type="entry name" value="NLP_P60 DOMAIN-CONTAINING PROTEIN-RELATED"/>
    <property type="match status" value="1"/>
</dbReference>
<name>A0A934M871_9MICO</name>
<organism evidence="8 9">
    <name type="scientific">Sanguibacter suaedae</name>
    <dbReference type="NCBI Taxonomy" id="2795737"/>
    <lineage>
        <taxon>Bacteria</taxon>
        <taxon>Bacillati</taxon>
        <taxon>Actinomycetota</taxon>
        <taxon>Actinomycetes</taxon>
        <taxon>Micrococcales</taxon>
        <taxon>Sanguibacteraceae</taxon>
        <taxon>Sanguibacter</taxon>
    </lineage>
</organism>